<evidence type="ECO:0000259" key="1">
    <source>
        <dbReference type="Pfam" id="PF02464"/>
    </source>
</evidence>
<comment type="caution">
    <text evidence="2">The sequence shown here is derived from an EMBL/GenBank/DDBJ whole genome shotgun (WGS) entry which is preliminary data.</text>
</comment>
<feature type="domain" description="CinA C-terminal" evidence="1">
    <location>
        <begin position="13"/>
        <end position="159"/>
    </location>
</feature>
<reference evidence="2 3" key="1">
    <citation type="submission" date="2018-11" db="EMBL/GenBank/DDBJ databases">
        <title>Rhodococcus spongicola sp. nov. and Rhodococcus xishaensis sp. nov. from marine sponges.</title>
        <authorList>
            <person name="Li L."/>
            <person name="Lin H.W."/>
        </authorList>
    </citation>
    <scope>NUCLEOTIDE SEQUENCE [LARGE SCALE GENOMIC DNA]</scope>
    <source>
        <strain evidence="2 3">LHW50502</strain>
    </source>
</reference>
<dbReference type="Pfam" id="PF02464">
    <property type="entry name" value="CinA"/>
    <property type="match status" value="1"/>
</dbReference>
<dbReference type="NCBIfam" id="TIGR00199">
    <property type="entry name" value="PncC_domain"/>
    <property type="match status" value="1"/>
</dbReference>
<dbReference type="RefSeq" id="WP_127947159.1">
    <property type="nucleotide sequence ID" value="NZ_RKLN01000003.1"/>
</dbReference>
<sequence>MTDPLTVAVPVRELVEALIRRGETIATAESVTAGLLAATLAGVPGASNVLRGGLVVYATDLKSTLAGVDAEVLAEDGPVAPRTAAQLAEGAARRCSADWGVGVTGVAGPDPQDEHSPGTVFLGVSGPGGTEVSELDISGDRWEVRLACVHAAVSGLLERLAR</sequence>
<organism evidence="2 3">
    <name type="scientific">Rhodococcus spongiicola</name>
    <dbReference type="NCBI Taxonomy" id="2487352"/>
    <lineage>
        <taxon>Bacteria</taxon>
        <taxon>Bacillati</taxon>
        <taxon>Actinomycetota</taxon>
        <taxon>Actinomycetes</taxon>
        <taxon>Mycobacteriales</taxon>
        <taxon>Nocardiaceae</taxon>
        <taxon>Rhodococcus</taxon>
    </lineage>
</organism>
<protein>
    <submittedName>
        <fullName evidence="2">CinA family protein</fullName>
    </submittedName>
</protein>
<evidence type="ECO:0000313" key="2">
    <source>
        <dbReference type="EMBL" id="RVW03563.1"/>
    </source>
</evidence>
<dbReference type="InterPro" id="IPR008136">
    <property type="entry name" value="CinA_C"/>
</dbReference>
<dbReference type="Proteomes" id="UP000284333">
    <property type="component" value="Unassembled WGS sequence"/>
</dbReference>
<keyword evidence="3" id="KW-1185">Reference proteome</keyword>
<dbReference type="InterPro" id="IPR036653">
    <property type="entry name" value="CinA-like_C"/>
</dbReference>
<dbReference type="AlphaFoldDB" id="A0A438AY05"/>
<gene>
    <name evidence="2" type="ORF">EF834_10705</name>
</gene>
<dbReference type="SUPFAM" id="SSF142433">
    <property type="entry name" value="CinA-like"/>
    <property type="match status" value="1"/>
</dbReference>
<proteinExistence type="predicted"/>
<dbReference type="OrthoDB" id="1253990at2"/>
<evidence type="ECO:0000313" key="3">
    <source>
        <dbReference type="Proteomes" id="UP000284333"/>
    </source>
</evidence>
<dbReference type="Gene3D" id="3.90.950.20">
    <property type="entry name" value="CinA-like"/>
    <property type="match status" value="1"/>
</dbReference>
<accession>A0A438AY05</accession>
<name>A0A438AY05_9NOCA</name>
<dbReference type="EMBL" id="RKLN01000003">
    <property type="protein sequence ID" value="RVW03563.1"/>
    <property type="molecule type" value="Genomic_DNA"/>
</dbReference>